<evidence type="ECO:0000256" key="2">
    <source>
        <dbReference type="ARBA" id="ARBA00022801"/>
    </source>
</evidence>
<evidence type="ECO:0008006" key="10">
    <source>
        <dbReference type="Google" id="ProtNLM"/>
    </source>
</evidence>
<dbReference type="GO" id="GO:0004386">
    <property type="term" value="F:helicase activity"/>
    <property type="evidence" value="ECO:0007669"/>
    <property type="project" value="UniProtKB-KW"/>
</dbReference>
<evidence type="ECO:0000259" key="7">
    <source>
        <dbReference type="PROSITE" id="PS51194"/>
    </source>
</evidence>
<keyword evidence="5" id="KW-0175">Coiled coil</keyword>
<dbReference type="Pfam" id="PF00176">
    <property type="entry name" value="SNF2-rel_dom"/>
    <property type="match status" value="1"/>
</dbReference>
<keyword evidence="9" id="KW-1185">Reference proteome</keyword>
<dbReference type="Gene3D" id="3.40.50.300">
    <property type="entry name" value="P-loop containing nucleotide triphosphate hydrolases"/>
    <property type="match status" value="1"/>
</dbReference>
<feature type="coiled-coil region" evidence="5">
    <location>
        <begin position="387"/>
        <end position="417"/>
    </location>
</feature>
<keyword evidence="4" id="KW-0067">ATP-binding</keyword>
<evidence type="ECO:0000313" key="8">
    <source>
        <dbReference type="EMBL" id="MBK1643897.1"/>
    </source>
</evidence>
<sequence>MSVAIEKDMVLKGPLWPEPVRVLSVEHFGAMLQIDAVGTRTRQFYPGIIVTAEQAQRLTIVSSAKGMDFSGDPEAFHLAIEALRIRLAYEYDPHFAVNASAITPLPHQLDAVYRYILKSPLVRLLLADDPGAGKTIMAGLLLKELRFRGLADRVLIVVPPLVSRQWQEELIEKFSEEFTIVDNGVLKANVGRNPWTENDRCITSVYWAARDNVLETLKEANWDLVIADEAHKMAAYSHGVRAKQTRKTRLYRLGEELSVRTKHLLLLTATPHKGDPENFRLLLELLDKDLFADRHILEEAMSSADNPIILRRLKEEMCRLDGSPLFPQRTVKTVTFDLSRAERALYDAVTEYVTEHFNKAMLEEKRNVGFAMTILQRRLTSSLAAITASLSRRHERLQELLEQVRALAATKARATLRGGNGDAAIDDLLGGAEVDDLDDLSETERWDVEDSLVERLTNAESIGELEAEVHALERLLRQACAALGSGIEAKLIQLTDAILRDEGLAARGEKLLIFTEAKDTLTFLVEQLRAQGFIVAVIEGSLSMDQRRQQQELFRGEAQIMVATEAGGESINLQFCNQMVNYDIPWNPNRLEQRMGRIHRIGQQNEVFIFNLVATDTREGAVLAALLRKMEEMRKGLGSDRVFDLVGELLEDHEISLSELIIDCITNRRRLADAVTSIEQAVSPDHQHSLMAAREEGLARRFVNLPELRIDATRSAGQALLPSHLELFFTRTLERHRGRWERRADGKLRVERVPVNLRHEQEIDFRRRHGTVNRAYLSLTFDKAEVGEDGRTELLGPGHPLFESILKAAETGFTDSLARGAVFFDVDARGPERLWFFRGVVGDGTGRVLSQRLFAVREDATSVESPGAGECADAAFTPVHPIRLHDLHPRSDGPVPPAMTDFDLRKHAATRYCLEHLVSRFVDEVPSGRLKELSLKERYLERSFRVVISRHADRLLDFEAKSVQGQDMSLAIGREQRLMQEAKRRQEERLAEIRLELQLVPRVPEFLGVVRVLPPDDNANVDRASPPTAASDALLAQVREVEVAQGRVLDDIRDQGLGLDAIARDADGQDARFVLARELDADARLWLRASTWALAQHLDDRVALYAARDGQLLTLTARDATLAAKVDELNRRVSIDLGGLDVRRPSTTPNRGET</sequence>
<dbReference type="PANTHER" id="PTHR10799">
    <property type="entry name" value="SNF2/RAD54 HELICASE FAMILY"/>
    <property type="match status" value="1"/>
</dbReference>
<name>A0A9X0WGT8_9GAMM</name>
<dbReference type="CDD" id="cd18793">
    <property type="entry name" value="SF2_C_SNF"/>
    <property type="match status" value="1"/>
</dbReference>
<keyword evidence="3" id="KW-0347">Helicase</keyword>
<gene>
    <name evidence="8" type="ORF">CKO25_04315</name>
</gene>
<feature type="domain" description="Helicase C-terminal" evidence="7">
    <location>
        <begin position="490"/>
        <end position="650"/>
    </location>
</feature>
<dbReference type="InterPro" id="IPR027417">
    <property type="entry name" value="P-loop_NTPase"/>
</dbReference>
<comment type="caution">
    <text evidence="8">The sequence shown here is derived from an EMBL/GenBank/DDBJ whole genome shotgun (WGS) entry which is preliminary data.</text>
</comment>
<dbReference type="InterPro" id="IPR000330">
    <property type="entry name" value="SNF2_N"/>
</dbReference>
<protein>
    <recommendedName>
        <fullName evidence="10">Helicase</fullName>
    </recommendedName>
</protein>
<evidence type="ECO:0000256" key="5">
    <source>
        <dbReference type="SAM" id="Coils"/>
    </source>
</evidence>
<dbReference type="Proteomes" id="UP001138802">
    <property type="component" value="Unassembled WGS sequence"/>
</dbReference>
<dbReference type="CDD" id="cd18011">
    <property type="entry name" value="DEXDc_RapA"/>
    <property type="match status" value="1"/>
</dbReference>
<dbReference type="InterPro" id="IPR001650">
    <property type="entry name" value="Helicase_C-like"/>
</dbReference>
<dbReference type="GO" id="GO:0016787">
    <property type="term" value="F:hydrolase activity"/>
    <property type="evidence" value="ECO:0007669"/>
    <property type="project" value="UniProtKB-KW"/>
</dbReference>
<organism evidence="8 9">
    <name type="scientific">Thiocapsa imhoffii</name>
    <dbReference type="NCBI Taxonomy" id="382777"/>
    <lineage>
        <taxon>Bacteria</taxon>
        <taxon>Pseudomonadati</taxon>
        <taxon>Pseudomonadota</taxon>
        <taxon>Gammaproteobacteria</taxon>
        <taxon>Chromatiales</taxon>
        <taxon>Chromatiaceae</taxon>
        <taxon>Thiocapsa</taxon>
    </lineage>
</organism>
<dbReference type="InterPro" id="IPR038718">
    <property type="entry name" value="SNF2-like_sf"/>
</dbReference>
<dbReference type="InterPro" id="IPR014001">
    <property type="entry name" value="Helicase_ATP-bd"/>
</dbReference>
<evidence type="ECO:0000259" key="6">
    <source>
        <dbReference type="PROSITE" id="PS51192"/>
    </source>
</evidence>
<feature type="domain" description="Helicase ATP-binding" evidence="6">
    <location>
        <begin position="115"/>
        <end position="289"/>
    </location>
</feature>
<dbReference type="SUPFAM" id="SSF52540">
    <property type="entry name" value="P-loop containing nucleoside triphosphate hydrolases"/>
    <property type="match status" value="2"/>
</dbReference>
<dbReference type="InterPro" id="IPR057342">
    <property type="entry name" value="DEXDc_RapA"/>
</dbReference>
<keyword evidence="1" id="KW-0547">Nucleotide-binding</keyword>
<dbReference type="RefSeq" id="WP_200386705.1">
    <property type="nucleotide sequence ID" value="NZ_NRSD01000003.1"/>
</dbReference>
<reference evidence="8 9" key="1">
    <citation type="journal article" date="2020" name="Microorganisms">
        <title>Osmotic Adaptation and Compatible Solute Biosynthesis of Phototrophic Bacteria as Revealed from Genome Analyses.</title>
        <authorList>
            <person name="Imhoff J.F."/>
            <person name="Rahn T."/>
            <person name="Kunzel S."/>
            <person name="Keller A."/>
            <person name="Neulinger S.C."/>
        </authorList>
    </citation>
    <scope>NUCLEOTIDE SEQUENCE [LARGE SCALE GENOMIC DNA]</scope>
    <source>
        <strain evidence="8 9">DSM 21303</strain>
    </source>
</reference>
<evidence type="ECO:0000256" key="1">
    <source>
        <dbReference type="ARBA" id="ARBA00022741"/>
    </source>
</evidence>
<evidence type="ECO:0000313" key="9">
    <source>
        <dbReference type="Proteomes" id="UP001138802"/>
    </source>
</evidence>
<dbReference type="GO" id="GO:0005524">
    <property type="term" value="F:ATP binding"/>
    <property type="evidence" value="ECO:0007669"/>
    <property type="project" value="UniProtKB-KW"/>
</dbReference>
<dbReference type="EMBL" id="NRSD01000003">
    <property type="protein sequence ID" value="MBK1643897.1"/>
    <property type="molecule type" value="Genomic_DNA"/>
</dbReference>
<keyword evidence="2" id="KW-0378">Hydrolase</keyword>
<dbReference type="InterPro" id="IPR049730">
    <property type="entry name" value="SNF2/RAD54-like_C"/>
</dbReference>
<dbReference type="Gene3D" id="3.40.50.10810">
    <property type="entry name" value="Tandem AAA-ATPase domain"/>
    <property type="match status" value="1"/>
</dbReference>
<dbReference type="SMART" id="SM00487">
    <property type="entry name" value="DEXDc"/>
    <property type="match status" value="1"/>
</dbReference>
<dbReference type="Pfam" id="PF00271">
    <property type="entry name" value="Helicase_C"/>
    <property type="match status" value="1"/>
</dbReference>
<evidence type="ECO:0000256" key="4">
    <source>
        <dbReference type="ARBA" id="ARBA00022840"/>
    </source>
</evidence>
<dbReference type="PROSITE" id="PS51194">
    <property type="entry name" value="HELICASE_CTER"/>
    <property type="match status" value="1"/>
</dbReference>
<dbReference type="AlphaFoldDB" id="A0A9X0WGT8"/>
<accession>A0A9X0WGT8</accession>
<dbReference type="PROSITE" id="PS51192">
    <property type="entry name" value="HELICASE_ATP_BIND_1"/>
    <property type="match status" value="1"/>
</dbReference>
<proteinExistence type="predicted"/>
<evidence type="ECO:0000256" key="3">
    <source>
        <dbReference type="ARBA" id="ARBA00022806"/>
    </source>
</evidence>
<dbReference type="SMART" id="SM00490">
    <property type="entry name" value="HELICc"/>
    <property type="match status" value="1"/>
</dbReference>